<dbReference type="AlphaFoldDB" id="A0A915MZT6"/>
<name>A0A915MZT6_MELJA</name>
<proteinExistence type="predicted"/>
<dbReference type="Proteomes" id="UP000887561">
    <property type="component" value="Unplaced"/>
</dbReference>
<accession>A0A915MZT6</accession>
<dbReference type="WBParaSite" id="scaffold5638_cov216.g9796">
    <property type="protein sequence ID" value="scaffold5638_cov216.g9796"/>
    <property type="gene ID" value="scaffold5638_cov216.g9796"/>
</dbReference>
<reference evidence="3" key="1">
    <citation type="submission" date="2022-11" db="UniProtKB">
        <authorList>
            <consortium name="WormBaseParasite"/>
        </authorList>
    </citation>
    <scope>IDENTIFICATION</scope>
</reference>
<organism evidence="2 3">
    <name type="scientific">Meloidogyne javanica</name>
    <name type="common">Root-knot nematode worm</name>
    <dbReference type="NCBI Taxonomy" id="6303"/>
    <lineage>
        <taxon>Eukaryota</taxon>
        <taxon>Metazoa</taxon>
        <taxon>Ecdysozoa</taxon>
        <taxon>Nematoda</taxon>
        <taxon>Chromadorea</taxon>
        <taxon>Rhabditida</taxon>
        <taxon>Tylenchina</taxon>
        <taxon>Tylenchomorpha</taxon>
        <taxon>Tylenchoidea</taxon>
        <taxon>Meloidogynidae</taxon>
        <taxon>Meloidogyninae</taxon>
        <taxon>Meloidogyne</taxon>
        <taxon>Meloidogyne incognita group</taxon>
    </lineage>
</organism>
<sequence length="90" mass="10242">MTFKNIKVYITVTKFLKNEQNEGLKQREYLDEDTFLPLKIGENKVVLPHQHQELLENITQYCICLINEQSSGHQGESSGGNFGDTSGPEQ</sequence>
<evidence type="ECO:0000256" key="1">
    <source>
        <dbReference type="SAM" id="MobiDB-lite"/>
    </source>
</evidence>
<evidence type="ECO:0000313" key="2">
    <source>
        <dbReference type="Proteomes" id="UP000887561"/>
    </source>
</evidence>
<evidence type="ECO:0000313" key="3">
    <source>
        <dbReference type="WBParaSite" id="scaffold5638_cov216.g9796"/>
    </source>
</evidence>
<feature type="region of interest" description="Disordered" evidence="1">
    <location>
        <begin position="70"/>
        <end position="90"/>
    </location>
</feature>
<keyword evidence="2" id="KW-1185">Reference proteome</keyword>
<protein>
    <submittedName>
        <fullName evidence="3">Uncharacterized protein</fullName>
    </submittedName>
</protein>